<reference evidence="4 5" key="1">
    <citation type="submission" date="2019-11" db="EMBL/GenBank/DDBJ databases">
        <authorList>
            <person name="Cho J.-C."/>
        </authorList>
    </citation>
    <scope>NUCLEOTIDE SEQUENCE [LARGE SCALE GENOMIC DNA]</scope>
    <source>
        <strain evidence="4 5">JH702</strain>
    </source>
</reference>
<gene>
    <name evidence="4" type="ORF">GKO46_01590</name>
</gene>
<dbReference type="SMART" id="SM00248">
    <property type="entry name" value="ANK"/>
    <property type="match status" value="6"/>
</dbReference>
<dbReference type="PANTHER" id="PTHR24189">
    <property type="entry name" value="MYOTROPHIN"/>
    <property type="match status" value="1"/>
</dbReference>
<feature type="repeat" description="ANK" evidence="3">
    <location>
        <begin position="45"/>
        <end position="77"/>
    </location>
</feature>
<evidence type="ECO:0000313" key="4">
    <source>
        <dbReference type="EMBL" id="MDG0865766.1"/>
    </source>
</evidence>
<organism evidence="4 5">
    <name type="scientific">Candidatus Lucifugimonas marina</name>
    <dbReference type="NCBI Taxonomy" id="3038979"/>
    <lineage>
        <taxon>Bacteria</taxon>
        <taxon>Bacillati</taxon>
        <taxon>Chloroflexota</taxon>
        <taxon>Dehalococcoidia</taxon>
        <taxon>SAR202 cluster</taxon>
        <taxon>Candidatus Lucifugimonadales</taxon>
        <taxon>Candidatus Lucifugimonadaceae</taxon>
        <taxon>Candidatus Lucifugimonas</taxon>
    </lineage>
</organism>
<evidence type="ECO:0000256" key="1">
    <source>
        <dbReference type="ARBA" id="ARBA00022737"/>
    </source>
</evidence>
<keyword evidence="1" id="KW-0677">Repeat</keyword>
<dbReference type="Pfam" id="PF12796">
    <property type="entry name" value="Ank_2"/>
    <property type="match status" value="2"/>
</dbReference>
<accession>A0ABD4XMA0</accession>
<comment type="caution">
    <text evidence="4">The sequence shown here is derived from an EMBL/GenBank/DDBJ whole genome shotgun (WGS) entry which is preliminary data.</text>
</comment>
<feature type="repeat" description="ANK" evidence="3">
    <location>
        <begin position="83"/>
        <end position="115"/>
    </location>
</feature>
<dbReference type="Gene3D" id="1.25.40.20">
    <property type="entry name" value="Ankyrin repeat-containing domain"/>
    <property type="match status" value="2"/>
</dbReference>
<sequence>MMPPYSGRVLANPFLAIPYAGGMLVSKEFVGAEVLENMDPNNYRRTPTSLHTAAEKNDVEMARALIARGEDVNEKEDHYPDGDGDTPLILASYSNSINVARLLVEAGADIDAQNWGKSTALEAAFLNDSLEVARFLMEIGASGVSSETVLHKAALSNSIKIVRLLIDTGADIDARLTDLDVSWVNNIGNSPLHSAVRGSALDTMRMLIDAGADIQARNDQDETPLSIAAEKRHHKMVDMLIEHGAITDGFDLNWMKEKSVNDSARSYDLEDIVENGVDVIDIEYSTDNPGVGAGIESVTLHAGRYWFKSEQDDPAGPYASAMDAVIDNELNMINPTVDTITTRDADAKEFESVLKGRYDTPFTIVLNGKTITVNSGD</sequence>
<dbReference type="InterPro" id="IPR050745">
    <property type="entry name" value="Multifunctional_regulatory"/>
</dbReference>
<proteinExistence type="predicted"/>
<feature type="repeat" description="ANK" evidence="3">
    <location>
        <begin position="145"/>
        <end position="177"/>
    </location>
</feature>
<evidence type="ECO:0000256" key="2">
    <source>
        <dbReference type="ARBA" id="ARBA00023043"/>
    </source>
</evidence>
<dbReference type="PROSITE" id="PS50088">
    <property type="entry name" value="ANK_REPEAT"/>
    <property type="match status" value="5"/>
</dbReference>
<feature type="repeat" description="ANK" evidence="3">
    <location>
        <begin position="220"/>
        <end position="252"/>
    </location>
</feature>
<dbReference type="InterPro" id="IPR036770">
    <property type="entry name" value="Ankyrin_rpt-contain_sf"/>
</dbReference>
<evidence type="ECO:0008006" key="6">
    <source>
        <dbReference type="Google" id="ProtNLM"/>
    </source>
</evidence>
<dbReference type="EMBL" id="WMBE01000001">
    <property type="protein sequence ID" value="MDG0865766.1"/>
    <property type="molecule type" value="Genomic_DNA"/>
</dbReference>
<dbReference type="Proteomes" id="UP001321249">
    <property type="component" value="Unassembled WGS sequence"/>
</dbReference>
<dbReference type="PROSITE" id="PS50297">
    <property type="entry name" value="ANK_REP_REGION"/>
    <property type="match status" value="5"/>
</dbReference>
<dbReference type="InterPro" id="IPR002110">
    <property type="entry name" value="Ankyrin_rpt"/>
</dbReference>
<feature type="repeat" description="ANK" evidence="3">
    <location>
        <begin position="187"/>
        <end position="219"/>
    </location>
</feature>
<dbReference type="PRINTS" id="PR01415">
    <property type="entry name" value="ANKYRIN"/>
</dbReference>
<evidence type="ECO:0000256" key="3">
    <source>
        <dbReference type="PROSITE-ProRule" id="PRU00023"/>
    </source>
</evidence>
<dbReference type="AlphaFoldDB" id="A0ABD4XMA0"/>
<dbReference type="PANTHER" id="PTHR24189:SF50">
    <property type="entry name" value="ANKYRIN REPEAT AND SOCS BOX PROTEIN 2"/>
    <property type="match status" value="1"/>
</dbReference>
<name>A0ABD4XMA0_9CHLR</name>
<keyword evidence="2 3" id="KW-0040">ANK repeat</keyword>
<protein>
    <recommendedName>
        <fullName evidence="6">Ankyrin repeat domain-containing protein</fullName>
    </recommendedName>
</protein>
<dbReference type="SUPFAM" id="SSF48403">
    <property type="entry name" value="Ankyrin repeat"/>
    <property type="match status" value="1"/>
</dbReference>
<evidence type="ECO:0000313" key="5">
    <source>
        <dbReference type="Proteomes" id="UP001321249"/>
    </source>
</evidence>
<dbReference type="Pfam" id="PF13606">
    <property type="entry name" value="Ank_3"/>
    <property type="match status" value="1"/>
</dbReference>